<dbReference type="Pfam" id="PF13715">
    <property type="entry name" value="CarbopepD_reg_2"/>
    <property type="match status" value="1"/>
</dbReference>
<dbReference type="InterPro" id="IPR008969">
    <property type="entry name" value="CarboxyPept-like_regulatory"/>
</dbReference>
<sequence length="699" mass="77919">MKNLILFLVLCPFLIFGNDEKIPSKIKEVTVYLSGANITRTAECNLDAGTSEITLTGLSTKIDESSIQISGLQSVSILSMTYDINYMPLLIDESASRPLSERLDAIETEIAMLKNDISGLQEEEQVIYANRTVSARTQSLSLEKVKEISTYYRERITAIKNEIFKANLKVKQLNTETRTIQKQMAELNNVPEKEQGEIRIKFDAPIATILNLEIAYQVQDAGWIPNYDIKSKDINTPLSLSYKAHVYQKTGNDWNDVNIILSTGNPNINVAKPNLGTKYLDFTNGYRNTNISAAKKKKYVYNPTVKIVTGTVVDESGSPIPGANILIKGTTRGTQTDFDGHFSLNVENGKELVVSYIGSHSAELPIYSSVMNVRLDEDISQLDEVVVIGYGSQTRRETTNAVSSVNVENFLSGKTAGVQVTNGSNIKLRGINSLKGNNTPLFVLDGIPISSNEMSEIDPEMIASVGVLKNLKATSLYGTRGSNGVIIMTTKKSTVQDDITTTKFVIKKPYSIASDGDITAIEINTFKLDAKYEYFAAPIVNENVFLTSTFKDWEQYNLLPGEASIYFKGTYAGKTTIDPYTTQKEMTVSLGIDQNITVTRKQNKNFKSKSFTGSNRILDRKYNLEIKNNKAVAIDLKLMDRIPISQNKDIKVDDIETYAANYENKKGLLTWDLKLSPQETKTESFSFQVRYPKYKRISI</sequence>
<comment type="similarity">
    <text evidence="1">Belongs to the TonB-dependent receptor family.</text>
</comment>
<keyword evidence="1" id="KW-1134">Transmembrane beta strand</keyword>
<keyword evidence="1" id="KW-0998">Cell outer membrane</keyword>
<evidence type="ECO:0000256" key="1">
    <source>
        <dbReference type="PROSITE-ProRule" id="PRU01360"/>
    </source>
</evidence>
<dbReference type="Pfam" id="PF13600">
    <property type="entry name" value="DUF4140"/>
    <property type="match status" value="1"/>
</dbReference>
<dbReference type="RefSeq" id="WP_138658219.1">
    <property type="nucleotide sequence ID" value="NZ_VATY01000002.1"/>
</dbReference>
<proteinExistence type="inferred from homology"/>
<dbReference type="InterPro" id="IPR025554">
    <property type="entry name" value="DUF4140"/>
</dbReference>
<evidence type="ECO:0000313" key="6">
    <source>
        <dbReference type="EMBL" id="TMM57237.1"/>
    </source>
</evidence>
<reference evidence="6 7" key="1">
    <citation type="submission" date="2019-05" db="EMBL/GenBank/DDBJ databases">
        <authorList>
            <person name="Zhang J.-Y."/>
            <person name="Feg X."/>
            <person name="Du Z.-J."/>
        </authorList>
    </citation>
    <scope>NUCLEOTIDE SEQUENCE [LARGE SCALE GENOMIC DNA]</scope>
    <source>
        <strain evidence="6 7">RZ26</strain>
    </source>
</reference>
<feature type="domain" description="DUF4139" evidence="4">
    <location>
        <begin position="212"/>
        <end position="693"/>
    </location>
</feature>
<dbReference type="Gene3D" id="2.60.40.1120">
    <property type="entry name" value="Carboxypeptidase-like, regulatory domain"/>
    <property type="match status" value="1"/>
</dbReference>
<keyword evidence="1" id="KW-0812">Transmembrane</keyword>
<evidence type="ECO:0000259" key="4">
    <source>
        <dbReference type="Pfam" id="PF13598"/>
    </source>
</evidence>
<dbReference type="NCBIfam" id="TIGR02231">
    <property type="entry name" value="mucoidy inhibitor MuiA family protein"/>
    <property type="match status" value="2"/>
</dbReference>
<dbReference type="PROSITE" id="PS52016">
    <property type="entry name" value="TONB_DEPENDENT_REC_3"/>
    <property type="match status" value="1"/>
</dbReference>
<dbReference type="AlphaFoldDB" id="A0A5S3PR64"/>
<keyword evidence="1" id="KW-0472">Membrane</keyword>
<dbReference type="GO" id="GO:0009279">
    <property type="term" value="C:cell outer membrane"/>
    <property type="evidence" value="ECO:0007669"/>
    <property type="project" value="UniProtKB-SubCell"/>
</dbReference>
<evidence type="ECO:0000259" key="3">
    <source>
        <dbReference type="Pfam" id="PF07715"/>
    </source>
</evidence>
<evidence type="ECO:0000256" key="2">
    <source>
        <dbReference type="SAM" id="Coils"/>
    </source>
</evidence>
<dbReference type="Proteomes" id="UP000310314">
    <property type="component" value="Unassembled WGS sequence"/>
</dbReference>
<comment type="subcellular location">
    <subcellularLocation>
        <location evidence="1">Cell outer membrane</location>
        <topology evidence="1">Multi-pass membrane protein</topology>
    </subcellularLocation>
</comment>
<feature type="coiled-coil region" evidence="2">
    <location>
        <begin position="156"/>
        <end position="190"/>
    </location>
</feature>
<protein>
    <submittedName>
        <fullName evidence="6">Mucoidy inhibitor MuiA family protein</fullName>
    </submittedName>
</protein>
<gene>
    <name evidence="6" type="ORF">FEE95_12165</name>
</gene>
<evidence type="ECO:0000259" key="5">
    <source>
        <dbReference type="Pfam" id="PF13600"/>
    </source>
</evidence>
<name>A0A5S3PR64_9FLAO</name>
<keyword evidence="7" id="KW-1185">Reference proteome</keyword>
<dbReference type="InterPro" id="IPR039426">
    <property type="entry name" value="TonB-dep_rcpt-like"/>
</dbReference>
<dbReference type="OrthoDB" id="634585at2"/>
<dbReference type="SUPFAM" id="SSF56935">
    <property type="entry name" value="Porins"/>
    <property type="match status" value="1"/>
</dbReference>
<keyword evidence="1" id="KW-0813">Transport</keyword>
<evidence type="ECO:0000313" key="7">
    <source>
        <dbReference type="Proteomes" id="UP000310314"/>
    </source>
</evidence>
<keyword evidence="2" id="KW-0175">Coiled coil</keyword>
<organism evidence="6 7">
    <name type="scientific">Maribacter algarum</name>
    <name type="common">ex Zhang et al. 2020</name>
    <dbReference type="NCBI Taxonomy" id="2578118"/>
    <lineage>
        <taxon>Bacteria</taxon>
        <taxon>Pseudomonadati</taxon>
        <taxon>Bacteroidota</taxon>
        <taxon>Flavobacteriia</taxon>
        <taxon>Flavobacteriales</taxon>
        <taxon>Flavobacteriaceae</taxon>
        <taxon>Maribacter</taxon>
    </lineage>
</organism>
<dbReference type="Pfam" id="PF07715">
    <property type="entry name" value="Plug"/>
    <property type="match status" value="1"/>
</dbReference>
<comment type="caution">
    <text evidence="6">The sequence shown here is derived from an EMBL/GenBank/DDBJ whole genome shotgun (WGS) entry which is preliminary data.</text>
</comment>
<dbReference type="Gene3D" id="2.170.130.10">
    <property type="entry name" value="TonB-dependent receptor, plug domain"/>
    <property type="match status" value="1"/>
</dbReference>
<dbReference type="SUPFAM" id="SSF49464">
    <property type="entry name" value="Carboxypeptidase regulatory domain-like"/>
    <property type="match status" value="1"/>
</dbReference>
<dbReference type="PANTHER" id="PTHR31005:SF8">
    <property type="entry name" value="DUF4139 DOMAIN-CONTAINING PROTEIN"/>
    <property type="match status" value="1"/>
</dbReference>
<accession>A0A5S3PR64</accession>
<dbReference type="InterPro" id="IPR011935">
    <property type="entry name" value="CHP02231"/>
</dbReference>
<dbReference type="Pfam" id="PF13598">
    <property type="entry name" value="DUF4139"/>
    <property type="match status" value="1"/>
</dbReference>
<dbReference type="InterPro" id="IPR037291">
    <property type="entry name" value="DUF4139"/>
</dbReference>
<dbReference type="EMBL" id="VATY01000002">
    <property type="protein sequence ID" value="TMM57237.1"/>
    <property type="molecule type" value="Genomic_DNA"/>
</dbReference>
<dbReference type="PANTHER" id="PTHR31005">
    <property type="entry name" value="DUF4139 DOMAIN-CONTAINING PROTEIN"/>
    <property type="match status" value="1"/>
</dbReference>
<feature type="domain" description="TonB-dependent receptor plug" evidence="3">
    <location>
        <begin position="396"/>
        <end position="485"/>
    </location>
</feature>
<feature type="domain" description="DUF4140" evidence="5">
    <location>
        <begin position="29"/>
        <end position="126"/>
    </location>
</feature>
<dbReference type="InterPro" id="IPR037066">
    <property type="entry name" value="Plug_dom_sf"/>
</dbReference>
<dbReference type="InterPro" id="IPR012910">
    <property type="entry name" value="Plug_dom"/>
</dbReference>